<keyword evidence="6" id="KW-1185">Reference proteome</keyword>
<proteinExistence type="predicted"/>
<evidence type="ECO:0000256" key="2">
    <source>
        <dbReference type="ARBA" id="ARBA00022771"/>
    </source>
</evidence>
<name>A0A1D1VG73_RAMVA</name>
<accession>A0A1D1VG73</accession>
<keyword evidence="2" id="KW-0863">Zinc-finger</keyword>
<dbReference type="EMBL" id="BDGG01000005">
    <property type="protein sequence ID" value="GAU99062.1"/>
    <property type="molecule type" value="Genomic_DNA"/>
</dbReference>
<organism evidence="5 6">
    <name type="scientific">Ramazzottius varieornatus</name>
    <name type="common">Water bear</name>
    <name type="synonym">Tardigrade</name>
    <dbReference type="NCBI Taxonomy" id="947166"/>
    <lineage>
        <taxon>Eukaryota</taxon>
        <taxon>Metazoa</taxon>
        <taxon>Ecdysozoa</taxon>
        <taxon>Tardigrada</taxon>
        <taxon>Eutardigrada</taxon>
        <taxon>Parachela</taxon>
        <taxon>Hypsibioidea</taxon>
        <taxon>Ramazzottiidae</taxon>
        <taxon>Ramazzottius</taxon>
    </lineage>
</organism>
<evidence type="ECO:0000313" key="6">
    <source>
        <dbReference type="Proteomes" id="UP000186922"/>
    </source>
</evidence>
<evidence type="ECO:0000313" key="5">
    <source>
        <dbReference type="EMBL" id="GAU99062.1"/>
    </source>
</evidence>
<dbReference type="GO" id="GO:0008270">
    <property type="term" value="F:zinc ion binding"/>
    <property type="evidence" value="ECO:0007669"/>
    <property type="project" value="UniProtKB-KW"/>
</dbReference>
<dbReference type="PROSITE" id="PS51800">
    <property type="entry name" value="ZF_CHHC_U11_48K"/>
    <property type="match status" value="1"/>
</dbReference>
<dbReference type="Pfam" id="PF05253">
    <property type="entry name" value="zf-U11-48K"/>
    <property type="match status" value="1"/>
</dbReference>
<reference evidence="5 6" key="1">
    <citation type="journal article" date="2016" name="Nat. Commun.">
        <title>Extremotolerant tardigrade genome and improved radiotolerance of human cultured cells by tardigrade-unique protein.</title>
        <authorList>
            <person name="Hashimoto T."/>
            <person name="Horikawa D.D."/>
            <person name="Saito Y."/>
            <person name="Kuwahara H."/>
            <person name="Kozuka-Hata H."/>
            <person name="Shin-I T."/>
            <person name="Minakuchi Y."/>
            <person name="Ohishi K."/>
            <person name="Motoyama A."/>
            <person name="Aizu T."/>
            <person name="Enomoto A."/>
            <person name="Kondo K."/>
            <person name="Tanaka S."/>
            <person name="Hara Y."/>
            <person name="Koshikawa S."/>
            <person name="Sagara H."/>
            <person name="Miura T."/>
            <person name="Yokobori S."/>
            <person name="Miyagawa K."/>
            <person name="Suzuki Y."/>
            <person name="Kubo T."/>
            <person name="Oyama M."/>
            <person name="Kohara Y."/>
            <person name="Fujiyama A."/>
            <person name="Arakawa K."/>
            <person name="Katayama T."/>
            <person name="Toyoda A."/>
            <person name="Kunieda T."/>
        </authorList>
    </citation>
    <scope>NUCLEOTIDE SEQUENCE [LARGE SCALE GENOMIC DNA]</scope>
    <source>
        <strain evidence="5 6">YOKOZUNA-1</strain>
    </source>
</reference>
<gene>
    <name evidence="5" type="primary">RvY_10113</name>
    <name evidence="5" type="synonym">RvY_10113.1</name>
    <name evidence="5" type="ORF">RvY_10113-1</name>
</gene>
<evidence type="ECO:0000256" key="3">
    <source>
        <dbReference type="ARBA" id="ARBA00022833"/>
    </source>
</evidence>
<keyword evidence="1" id="KW-0479">Metal-binding</keyword>
<dbReference type="InterPro" id="IPR022776">
    <property type="entry name" value="TRM13/UPF0224_CHHC_Znf_dom"/>
</dbReference>
<evidence type="ECO:0000259" key="4">
    <source>
        <dbReference type="PROSITE" id="PS51800"/>
    </source>
</evidence>
<keyword evidence="3" id="KW-0862">Zinc</keyword>
<comment type="caution">
    <text evidence="5">The sequence shown here is derived from an EMBL/GenBank/DDBJ whole genome shotgun (WGS) entry which is preliminary data.</text>
</comment>
<feature type="domain" description="CHHC U11-48K-type" evidence="4">
    <location>
        <begin position="25"/>
        <end position="52"/>
    </location>
</feature>
<dbReference type="SUPFAM" id="SSF57667">
    <property type="entry name" value="beta-beta-alpha zinc fingers"/>
    <property type="match status" value="1"/>
</dbReference>
<sequence>MAVNLSHVNCDINFQLITDDNRDEEVTCPYNFSHMISANDFRVHLLRCPEPDNKKESMQRFRFTVSITIRPPRNTRQSTNVSASSTLQTQNWNLSTKRIRRLRHRRKTMFLCANDARWKTHESSQSVVRTSTRFLAKSVIRNSSAWRAWTQRRTQTIPNSDMEVTTPMSTCGSLELTST</sequence>
<evidence type="ECO:0000256" key="1">
    <source>
        <dbReference type="ARBA" id="ARBA00022723"/>
    </source>
</evidence>
<dbReference type="InterPro" id="IPR036236">
    <property type="entry name" value="Znf_C2H2_sf"/>
</dbReference>
<dbReference type="Proteomes" id="UP000186922">
    <property type="component" value="Unassembled WGS sequence"/>
</dbReference>
<dbReference type="AlphaFoldDB" id="A0A1D1VG73"/>
<protein>
    <recommendedName>
        <fullName evidence="4">CHHC U11-48K-type domain-containing protein</fullName>
    </recommendedName>
</protein>